<accession>A0A220MEC3</accession>
<name>A0A220MEC3_9BACL</name>
<dbReference type="RefSeq" id="WP_088907106.1">
    <property type="nucleotide sequence ID" value="NZ_CP018145.1"/>
</dbReference>
<dbReference type="KEGG" id="bfm:BP422_06720"/>
<feature type="transmembrane region" description="Helical" evidence="1">
    <location>
        <begin position="133"/>
        <end position="153"/>
    </location>
</feature>
<dbReference type="PANTHER" id="PTHR37814:SF1">
    <property type="entry name" value="MEMBRANE PROTEIN"/>
    <property type="match status" value="1"/>
</dbReference>
<feature type="transmembrane region" description="Helical" evidence="1">
    <location>
        <begin position="173"/>
        <end position="196"/>
    </location>
</feature>
<organism evidence="2 3">
    <name type="scientific">Brevibacillus formosus</name>
    <dbReference type="NCBI Taxonomy" id="54913"/>
    <lineage>
        <taxon>Bacteria</taxon>
        <taxon>Bacillati</taxon>
        <taxon>Bacillota</taxon>
        <taxon>Bacilli</taxon>
        <taxon>Bacillales</taxon>
        <taxon>Paenibacillaceae</taxon>
        <taxon>Brevibacillus</taxon>
    </lineage>
</organism>
<evidence type="ECO:0000256" key="1">
    <source>
        <dbReference type="SAM" id="Phobius"/>
    </source>
</evidence>
<evidence type="ECO:0000313" key="3">
    <source>
        <dbReference type="Proteomes" id="UP000197781"/>
    </source>
</evidence>
<feature type="transmembrane region" description="Helical" evidence="1">
    <location>
        <begin position="286"/>
        <end position="307"/>
    </location>
</feature>
<keyword evidence="1" id="KW-1133">Transmembrane helix</keyword>
<feature type="transmembrane region" description="Helical" evidence="1">
    <location>
        <begin position="208"/>
        <end position="230"/>
    </location>
</feature>
<proteinExistence type="predicted"/>
<feature type="transmembrane region" description="Helical" evidence="1">
    <location>
        <begin position="110"/>
        <end position="128"/>
    </location>
</feature>
<keyword evidence="1" id="KW-0812">Transmembrane</keyword>
<dbReference type="Proteomes" id="UP000197781">
    <property type="component" value="Chromosome"/>
</dbReference>
<evidence type="ECO:0008006" key="4">
    <source>
        <dbReference type="Google" id="ProtNLM"/>
    </source>
</evidence>
<feature type="transmembrane region" description="Helical" evidence="1">
    <location>
        <begin position="313"/>
        <end position="331"/>
    </location>
</feature>
<feature type="transmembrane region" description="Helical" evidence="1">
    <location>
        <begin position="34"/>
        <end position="59"/>
    </location>
</feature>
<feature type="transmembrane region" description="Helical" evidence="1">
    <location>
        <begin position="71"/>
        <end position="98"/>
    </location>
</feature>
<dbReference type="InterPro" id="IPR038728">
    <property type="entry name" value="YkvI-like"/>
</dbReference>
<protein>
    <recommendedName>
        <fullName evidence="4">Membrane protein YkvI</fullName>
    </recommendedName>
</protein>
<dbReference type="AlphaFoldDB" id="A0A220MEC3"/>
<sequence>MDKVAWHIAVLFAGSALGGFYLGGYEWLRFFTYFGSWGTIGIALAALGLGWFGVQLLTFCHRKQIRSLYELYYVLFGEAFASSLSVITHILLLGYTGVMLGQQADFLLEGFSPLWFILLTIAAIFFIINRWRWIVTATAISLSIGLLLFGLIFTAQSHVPIPSLGYQLNVNWLIHAVFFLALHFLIGLATTLPLAVRASHERTVRMGAIIGAGIFLLFTMLGQAILLAHWHDAHASVLPVKQILVQMMPGGDWLLAILSLLHGGVIVAALLYSLTHPIATRQHLQMLPLIVVMLLTVFVFSLLTLVVPWSMSAIASAATYCGMFLMGWYVWKHQN</sequence>
<dbReference type="EMBL" id="CP018145">
    <property type="protein sequence ID" value="ASJ53269.1"/>
    <property type="molecule type" value="Genomic_DNA"/>
</dbReference>
<reference evidence="2 3" key="1">
    <citation type="submission" date="2016-11" db="EMBL/GenBank/DDBJ databases">
        <authorList>
            <person name="Jaros S."/>
            <person name="Januszkiewicz K."/>
            <person name="Wedrychowicz H."/>
        </authorList>
    </citation>
    <scope>NUCLEOTIDE SEQUENCE [LARGE SCALE GENOMIC DNA]</scope>
    <source>
        <strain evidence="2 3">NF2</strain>
    </source>
</reference>
<gene>
    <name evidence="2" type="ORF">BP422_06720</name>
</gene>
<feature type="transmembrane region" description="Helical" evidence="1">
    <location>
        <begin position="253"/>
        <end position="274"/>
    </location>
</feature>
<keyword evidence="1" id="KW-0472">Membrane</keyword>
<dbReference type="PANTHER" id="PTHR37814">
    <property type="entry name" value="CONSERVED MEMBRANE PROTEIN"/>
    <property type="match status" value="1"/>
</dbReference>
<evidence type="ECO:0000313" key="2">
    <source>
        <dbReference type="EMBL" id="ASJ53269.1"/>
    </source>
</evidence>